<sequence>MSAEQQEPVNGAKASDDEPQKQDVWFELFGILQGLAETTALALQAFTPSDDKSVSATTKKRLALRSVQGLKQNQQGLQVLLEHLKALQAASQTWQRTMMYASKGHQELMEQVESSTRELHATSDRLRSVEAHRLSSVREAESLRAQVARLEEQNKGLQSGLKQREEELDTVQFTVHEVQADASATQQRMEQLRQAAEEAAQHAAAATSGLSEARADAAKAQNQAERHQQVVAKLTADNLLFLMQLKKSEADLAAANQERAQLRLAAEQQRGPWFDQVGNTGRTRGAGAQRSGGERAALAAPAAAQPHAADVRARAPIGPNPALPLPAMRCAQVRAGVEERVRQALQRSQELEGRLEQQAAEHGSRIQAIESQRAQLESELSASRGQGAQLEAALDAALAAQQRAQEQGASAEAAAGELRQRLEELSAENRVLQESVRSMRQECTERWVSEQAALGRVGGLEDRLQALEAAAARQAAAAASLQRQLDAQAGVNRQLMARKEEVEWQLMAAKAQLDGGAGEGPVPMNLLVSGLLQVGGGGQEQQRSGAPPPGATPALAGRVSLDAPPQAERNPTPHQPSYAAAGQQHPGSAHAHASVVEPAPHAPAPAPAPRPASAGPPGDSAAAPQQPARLTPLPPASEANPSSRPAEAPTRAPHPPLWQGSTEVAAAAAAGPVLSREPTLSLRDRAYDALPSTADVRGPPAATSATAASAADERSDAWGAGYRAGVEAEGRQWSAAAAGTYGTPVGGSTGAGAGASGVAHLHEGASAGGGSTPAPSSPPSSVALSVDGGSAWGAASRVPSTSSSRMRVAAAAAAVAPAVTIRTGPGVGQPGAGQPGHGASGHSASGGGLGSSRDSLHDGEGMWPNEQGSPARSDDSGGFLFAGGISLQRSTHGARAAAAPPPSHAMLMQLQQELQELQVHPQAPAAVAAAPPPLYDAPAAPLLELRPGVQPLGSWQEYRSWQGGAHAQASPSGGGGGGGGGSMLQARAPAPDADGFHAAHRPSGSRPSIVMRTGPSRAPGASASGRSAGGSDTRAPGDSVEVGVFSIIKTGAAMSPARASGAGSPVHPAFRPRAAPQQQSSPGRQPEGQQQQQQQARADMGSPSAAAAPAPPAPGAASGLADGGSGGWAAPLRVQAGPPYYATAGPLGRQVTASLERWPEPASAQPEAHAQAGTGSGGQRFSEAALHPPQPAPQPALPLLEGAHHVRAPAPASSARASAAPPSPPRSPPHPAVYLPGGPPPAGSGRAAEPAASGAGGPAQGASLGDVGWSGGVVAAPQGAQGPPDTAGGAPGGGAASAAGAGGTSLSARPRVSFQGHTQLDEAGSLQAGSGGAKSVRFSDQGGEPAQGPELTKGAAPAPGPAAASSRSPPPGSYRPLGAAVQHPALMGAASTAPTGAPYSVDPADTTPSKRYSAARVAVTSVPRGGGV</sequence>
<protein>
    <submittedName>
        <fullName evidence="3">Uncharacterized protein</fullName>
    </submittedName>
</protein>
<evidence type="ECO:0000313" key="4">
    <source>
        <dbReference type="Proteomes" id="UP000236333"/>
    </source>
</evidence>
<dbReference type="OrthoDB" id="568337at2759"/>
<feature type="region of interest" description="Disordered" evidence="2">
    <location>
        <begin position="738"/>
        <end position="802"/>
    </location>
</feature>
<feature type="compositionally biased region" description="Gly residues" evidence="2">
    <location>
        <begin position="972"/>
        <end position="982"/>
    </location>
</feature>
<reference evidence="3 4" key="1">
    <citation type="journal article" date="2017" name="Mol. Biol. Evol.">
        <title>The 4-celled Tetrabaena socialis nuclear genome reveals the essential components for genetic control of cell number at the origin of multicellularity in the volvocine lineage.</title>
        <authorList>
            <person name="Featherston J."/>
            <person name="Arakaki Y."/>
            <person name="Hanschen E.R."/>
            <person name="Ferris P.J."/>
            <person name="Michod R.E."/>
            <person name="Olson B.J.S.C."/>
            <person name="Nozaki H."/>
            <person name="Durand P.M."/>
        </authorList>
    </citation>
    <scope>NUCLEOTIDE SEQUENCE [LARGE SCALE GENOMIC DNA]</scope>
    <source>
        <strain evidence="3 4">NIES-571</strain>
    </source>
</reference>
<comment type="caution">
    <text evidence="3">The sequence shown here is derived from an EMBL/GenBank/DDBJ whole genome shotgun (WGS) entry which is preliminary data.</text>
</comment>
<feature type="region of interest" description="Disordered" evidence="2">
    <location>
        <begin position="1055"/>
        <end position="1412"/>
    </location>
</feature>
<feature type="compositionally biased region" description="Low complexity" evidence="2">
    <location>
        <begin position="1014"/>
        <end position="1031"/>
    </location>
</feature>
<feature type="compositionally biased region" description="Low complexity" evidence="2">
    <location>
        <begin position="589"/>
        <end position="599"/>
    </location>
</feature>
<feature type="compositionally biased region" description="Gly residues" evidence="2">
    <location>
        <begin position="744"/>
        <end position="755"/>
    </location>
</feature>
<dbReference type="PANTHER" id="PTHR34251:SF1">
    <property type="entry name" value="LEUCINE, GLUTAMATE AND LYSINE RICH 1"/>
    <property type="match status" value="1"/>
</dbReference>
<feature type="region of interest" description="Disordered" evidence="2">
    <location>
        <begin position="824"/>
        <end position="882"/>
    </location>
</feature>
<feature type="compositionally biased region" description="Low complexity" evidence="2">
    <location>
        <begin position="1074"/>
        <end position="1108"/>
    </location>
</feature>
<feature type="compositionally biased region" description="Gly residues" evidence="2">
    <location>
        <begin position="1289"/>
        <end position="1303"/>
    </location>
</feature>
<gene>
    <name evidence="3" type="ORF">TSOC_001940</name>
</gene>
<dbReference type="InterPro" id="IPR038799">
    <property type="entry name" value="LEKR1"/>
</dbReference>
<dbReference type="EMBL" id="PGGS01000034">
    <property type="protein sequence ID" value="PNH11227.1"/>
    <property type="molecule type" value="Genomic_DNA"/>
</dbReference>
<feature type="compositionally biased region" description="Low complexity" evidence="2">
    <location>
        <begin position="611"/>
        <end position="628"/>
    </location>
</feature>
<feature type="compositionally biased region" description="Low complexity" evidence="2">
    <location>
        <begin position="1208"/>
        <end position="1220"/>
    </location>
</feature>
<evidence type="ECO:0000313" key="3">
    <source>
        <dbReference type="EMBL" id="PNH11227.1"/>
    </source>
</evidence>
<evidence type="ECO:0000256" key="1">
    <source>
        <dbReference type="SAM" id="Coils"/>
    </source>
</evidence>
<feature type="compositionally biased region" description="Pro residues" evidence="2">
    <location>
        <begin position="600"/>
        <end position="610"/>
    </location>
</feature>
<organism evidence="3 4">
    <name type="scientific">Tetrabaena socialis</name>
    <dbReference type="NCBI Taxonomy" id="47790"/>
    <lineage>
        <taxon>Eukaryota</taxon>
        <taxon>Viridiplantae</taxon>
        <taxon>Chlorophyta</taxon>
        <taxon>core chlorophytes</taxon>
        <taxon>Chlorophyceae</taxon>
        <taxon>CS clade</taxon>
        <taxon>Chlamydomonadales</taxon>
        <taxon>Tetrabaenaceae</taxon>
        <taxon>Tetrabaena</taxon>
    </lineage>
</organism>
<name>A0A2J8AFD1_9CHLO</name>
<keyword evidence="1" id="KW-0175">Coiled coil</keyword>
<feature type="compositionally biased region" description="Low complexity" evidence="2">
    <location>
        <begin position="1354"/>
        <end position="1367"/>
    </location>
</feature>
<accession>A0A2J8AFD1</accession>
<feature type="compositionally biased region" description="Low complexity" evidence="2">
    <location>
        <begin position="701"/>
        <end position="710"/>
    </location>
</feature>
<feature type="coiled-coil region" evidence="1">
    <location>
        <begin position="334"/>
        <end position="512"/>
    </location>
</feature>
<feature type="compositionally biased region" description="Low complexity" evidence="2">
    <location>
        <begin position="1243"/>
        <end position="1253"/>
    </location>
</feature>
<feature type="region of interest" description="Disordered" evidence="2">
    <location>
        <begin position="961"/>
        <end position="1038"/>
    </location>
</feature>
<proteinExistence type="predicted"/>
<keyword evidence="4" id="KW-1185">Reference proteome</keyword>
<feature type="region of interest" description="Disordered" evidence="2">
    <location>
        <begin position="535"/>
        <end position="715"/>
    </location>
</feature>
<feature type="compositionally biased region" description="Pro residues" evidence="2">
    <location>
        <begin position="1221"/>
        <end position="1242"/>
    </location>
</feature>
<feature type="compositionally biased region" description="Low complexity" evidence="2">
    <location>
        <begin position="1272"/>
        <end position="1288"/>
    </location>
</feature>
<feature type="region of interest" description="Disordered" evidence="2">
    <location>
        <begin position="184"/>
        <end position="222"/>
    </location>
</feature>
<evidence type="ECO:0000256" key="2">
    <source>
        <dbReference type="SAM" id="MobiDB-lite"/>
    </source>
</evidence>
<feature type="compositionally biased region" description="Gly residues" evidence="2">
    <location>
        <begin position="825"/>
        <end position="850"/>
    </location>
</feature>
<dbReference type="PANTHER" id="PTHR34251">
    <property type="entry name" value="LEUCINE-, GLUTAMATE- AND LYSINE-RICH PROTEIN 1"/>
    <property type="match status" value="1"/>
</dbReference>
<dbReference type="Proteomes" id="UP000236333">
    <property type="component" value="Unassembled WGS sequence"/>
</dbReference>